<keyword evidence="3" id="KW-0812">Transmembrane</keyword>
<dbReference type="GO" id="GO:0009055">
    <property type="term" value="F:electron transfer activity"/>
    <property type="evidence" value="ECO:0007669"/>
    <property type="project" value="InterPro"/>
</dbReference>
<dbReference type="PANTHER" id="PTHR10978:SF5">
    <property type="entry name" value="SUCCINATE DEHYDROGENASE CYTOCHROME B560 SUBUNIT, MITOCHONDRIAL"/>
    <property type="match status" value="1"/>
</dbReference>
<keyword evidence="9" id="KW-1185">Reference proteome</keyword>
<comment type="caution">
    <text evidence="8">The sequence shown here is derived from an EMBL/GenBank/DDBJ whole genome shotgun (WGS) entry which is preliminary data.</text>
</comment>
<evidence type="ECO:0000256" key="4">
    <source>
        <dbReference type="ARBA" id="ARBA00022723"/>
    </source>
</evidence>
<evidence type="ECO:0000256" key="6">
    <source>
        <dbReference type="ARBA" id="ARBA00023004"/>
    </source>
</evidence>
<protein>
    <recommendedName>
        <fullName evidence="10">Succinate dehydrogenase subunit C</fullName>
    </recommendedName>
</protein>
<dbReference type="Proteomes" id="UP001165065">
    <property type="component" value="Unassembled WGS sequence"/>
</dbReference>
<comment type="subcellular location">
    <subcellularLocation>
        <location evidence="1">Membrane</location>
    </subcellularLocation>
</comment>
<name>A0A9W7LBV8_9STRA</name>
<evidence type="ECO:0000313" key="8">
    <source>
        <dbReference type="EMBL" id="GMI44128.1"/>
    </source>
</evidence>
<evidence type="ECO:0000256" key="2">
    <source>
        <dbReference type="ARBA" id="ARBA00022617"/>
    </source>
</evidence>
<organism evidence="8 9">
    <name type="scientific">Triparma columacea</name>
    <dbReference type="NCBI Taxonomy" id="722753"/>
    <lineage>
        <taxon>Eukaryota</taxon>
        <taxon>Sar</taxon>
        <taxon>Stramenopiles</taxon>
        <taxon>Ochrophyta</taxon>
        <taxon>Bolidophyceae</taxon>
        <taxon>Parmales</taxon>
        <taxon>Triparmaceae</taxon>
        <taxon>Triparma</taxon>
    </lineage>
</organism>
<dbReference type="GO" id="GO:0005739">
    <property type="term" value="C:mitochondrion"/>
    <property type="evidence" value="ECO:0007669"/>
    <property type="project" value="GOC"/>
</dbReference>
<keyword evidence="5" id="KW-1133">Transmembrane helix</keyword>
<dbReference type="Gene3D" id="1.20.1300.10">
    <property type="entry name" value="Fumarate reductase/succinate dehydrogenase, transmembrane subunit"/>
    <property type="match status" value="1"/>
</dbReference>
<accession>A0A9W7LBV8</accession>
<dbReference type="GO" id="GO:0006121">
    <property type="term" value="P:mitochondrial electron transport, succinate to ubiquinone"/>
    <property type="evidence" value="ECO:0007669"/>
    <property type="project" value="TreeGrafter"/>
</dbReference>
<dbReference type="InterPro" id="IPR014314">
    <property type="entry name" value="Succ_DH_cytb556"/>
</dbReference>
<keyword evidence="2" id="KW-0349">Heme</keyword>
<dbReference type="InterPro" id="IPR000701">
    <property type="entry name" value="SuccDH_FuR_B_TM-su"/>
</dbReference>
<dbReference type="NCBIfam" id="TIGR02970">
    <property type="entry name" value="succ_dehyd_cytB"/>
    <property type="match status" value="1"/>
</dbReference>
<keyword evidence="7" id="KW-0472">Membrane</keyword>
<dbReference type="GO" id="GO:0006099">
    <property type="term" value="P:tricarboxylic acid cycle"/>
    <property type="evidence" value="ECO:0007669"/>
    <property type="project" value="InterPro"/>
</dbReference>
<dbReference type="AlphaFoldDB" id="A0A9W7LBV8"/>
<dbReference type="InterPro" id="IPR034804">
    <property type="entry name" value="SQR/QFR_C/D"/>
</dbReference>
<dbReference type="SUPFAM" id="SSF81343">
    <property type="entry name" value="Fumarate reductase respiratory complex transmembrane subunits"/>
    <property type="match status" value="1"/>
</dbReference>
<evidence type="ECO:0008006" key="10">
    <source>
        <dbReference type="Google" id="ProtNLM"/>
    </source>
</evidence>
<gene>
    <name evidence="8" type="ORF">TrCOL_g3431</name>
</gene>
<dbReference type="OrthoDB" id="588261at2759"/>
<evidence type="ECO:0000256" key="5">
    <source>
        <dbReference type="ARBA" id="ARBA00022989"/>
    </source>
</evidence>
<proteinExistence type="predicted"/>
<keyword evidence="4" id="KW-0479">Metal-binding</keyword>
<dbReference type="Pfam" id="PF01127">
    <property type="entry name" value="Sdh_cyt"/>
    <property type="match status" value="1"/>
</dbReference>
<evidence type="ECO:0000313" key="9">
    <source>
        <dbReference type="Proteomes" id="UP001165065"/>
    </source>
</evidence>
<evidence type="ECO:0000256" key="3">
    <source>
        <dbReference type="ARBA" id="ARBA00022692"/>
    </source>
</evidence>
<evidence type="ECO:0000256" key="7">
    <source>
        <dbReference type="ARBA" id="ARBA00023136"/>
    </source>
</evidence>
<evidence type="ECO:0000256" key="1">
    <source>
        <dbReference type="ARBA" id="ARBA00004370"/>
    </source>
</evidence>
<dbReference type="CDD" id="cd03499">
    <property type="entry name" value="SQR_TypeC_SdhC"/>
    <property type="match status" value="1"/>
</dbReference>
<keyword evidence="6" id="KW-0408">Iron</keyword>
<dbReference type="PANTHER" id="PTHR10978">
    <property type="entry name" value="SUCCINATE DEHYDROGENASE CYTOCHROME B560 SUBUNIT"/>
    <property type="match status" value="1"/>
</dbReference>
<dbReference type="GO" id="GO:0016020">
    <property type="term" value="C:membrane"/>
    <property type="evidence" value="ECO:0007669"/>
    <property type="project" value="UniProtKB-SubCell"/>
</dbReference>
<dbReference type="EMBL" id="BRYA01001470">
    <property type="protein sequence ID" value="GMI44128.1"/>
    <property type="molecule type" value="Genomic_DNA"/>
</dbReference>
<sequence>MFRSLQRPMMALTAARHNVQRRGMTVISSKSAEEYKKQNYTERMEKKGMPVSPHVMIYSFPVVALSSITVRITGVCLWLGMGGIAAHSLAGGDPAMLMASIGDTSILGTAGKFSVAFPMSYHFLGGVRHAYWDQTPEAVTNEQVEKASYAVAGGSVVLTGIAMMM</sequence>
<reference evidence="9" key="1">
    <citation type="journal article" date="2023" name="Commun. Biol.">
        <title>Genome analysis of Parmales, the sister group of diatoms, reveals the evolutionary specialization of diatoms from phago-mixotrophs to photoautotrophs.</title>
        <authorList>
            <person name="Ban H."/>
            <person name="Sato S."/>
            <person name="Yoshikawa S."/>
            <person name="Yamada K."/>
            <person name="Nakamura Y."/>
            <person name="Ichinomiya M."/>
            <person name="Sato N."/>
            <person name="Blanc-Mathieu R."/>
            <person name="Endo H."/>
            <person name="Kuwata A."/>
            <person name="Ogata H."/>
        </authorList>
    </citation>
    <scope>NUCLEOTIDE SEQUENCE [LARGE SCALE GENOMIC DNA]</scope>
</reference>
<dbReference type="GO" id="GO:0046872">
    <property type="term" value="F:metal ion binding"/>
    <property type="evidence" value="ECO:0007669"/>
    <property type="project" value="UniProtKB-KW"/>
</dbReference>